<keyword evidence="2" id="KW-1185">Reference proteome</keyword>
<proteinExistence type="predicted"/>
<organism evidence="1 2">
    <name type="scientific">Aspergillus granulosus</name>
    <dbReference type="NCBI Taxonomy" id="176169"/>
    <lineage>
        <taxon>Eukaryota</taxon>
        <taxon>Fungi</taxon>
        <taxon>Dikarya</taxon>
        <taxon>Ascomycota</taxon>
        <taxon>Pezizomycotina</taxon>
        <taxon>Eurotiomycetes</taxon>
        <taxon>Eurotiomycetidae</taxon>
        <taxon>Eurotiales</taxon>
        <taxon>Aspergillaceae</taxon>
        <taxon>Aspergillus</taxon>
        <taxon>Aspergillus subgen. Nidulantes</taxon>
    </lineage>
</organism>
<gene>
    <name evidence="1" type="ORF">BJX63DRAFT_391676</name>
</gene>
<comment type="caution">
    <text evidence="1">The sequence shown here is derived from an EMBL/GenBank/DDBJ whole genome shotgun (WGS) entry which is preliminary data.</text>
</comment>
<accession>A0ABR4HH55</accession>
<name>A0ABR4HH55_9EURO</name>
<protein>
    <submittedName>
        <fullName evidence="1">Uncharacterized protein</fullName>
    </submittedName>
</protein>
<reference evidence="1 2" key="1">
    <citation type="submission" date="2024-07" db="EMBL/GenBank/DDBJ databases">
        <title>Section-level genome sequencing and comparative genomics of Aspergillus sections Usti and Cavernicolus.</title>
        <authorList>
            <consortium name="Lawrence Berkeley National Laboratory"/>
            <person name="Nybo J.L."/>
            <person name="Vesth T.C."/>
            <person name="Theobald S."/>
            <person name="Frisvad J.C."/>
            <person name="Larsen T.O."/>
            <person name="Kjaerboelling I."/>
            <person name="Rothschild-Mancinelli K."/>
            <person name="Lyhne E.K."/>
            <person name="Kogle M.E."/>
            <person name="Barry K."/>
            <person name="Clum A."/>
            <person name="Na H."/>
            <person name="Ledsgaard L."/>
            <person name="Lin J."/>
            <person name="Lipzen A."/>
            <person name="Kuo A."/>
            <person name="Riley R."/>
            <person name="Mondo S."/>
            <person name="Labutti K."/>
            <person name="Haridas S."/>
            <person name="Pangalinan J."/>
            <person name="Salamov A.A."/>
            <person name="Simmons B.A."/>
            <person name="Magnuson J.K."/>
            <person name="Chen J."/>
            <person name="Drula E."/>
            <person name="Henrissat B."/>
            <person name="Wiebenga A."/>
            <person name="Lubbers R.J."/>
            <person name="Gomes A.C."/>
            <person name="Makela M.R."/>
            <person name="Stajich J."/>
            <person name="Grigoriev I.V."/>
            <person name="Mortensen U.H."/>
            <person name="De Vries R.P."/>
            <person name="Baker S.E."/>
            <person name="Andersen M.R."/>
        </authorList>
    </citation>
    <scope>NUCLEOTIDE SEQUENCE [LARGE SCALE GENOMIC DNA]</scope>
    <source>
        <strain evidence="1 2">CBS 588.65</strain>
    </source>
</reference>
<sequence>MGLDWTANDSYSVCTLFYWKFPAKALFRRYSEHETRRMYSLLLASNGSNVEGGK</sequence>
<dbReference type="Proteomes" id="UP001610334">
    <property type="component" value="Unassembled WGS sequence"/>
</dbReference>
<evidence type="ECO:0000313" key="2">
    <source>
        <dbReference type="Proteomes" id="UP001610334"/>
    </source>
</evidence>
<dbReference type="EMBL" id="JBFXLT010000031">
    <property type="protein sequence ID" value="KAL2814816.1"/>
    <property type="molecule type" value="Genomic_DNA"/>
</dbReference>
<evidence type="ECO:0000313" key="1">
    <source>
        <dbReference type="EMBL" id="KAL2814816.1"/>
    </source>
</evidence>